<reference evidence="7 8" key="1">
    <citation type="submission" date="2017-09" db="EMBL/GenBank/DDBJ databases">
        <title>Comparative genomics of rhizobia isolated from Phaseolus vulgaris in China.</title>
        <authorList>
            <person name="Tong W."/>
        </authorList>
    </citation>
    <scope>NUCLEOTIDE SEQUENCE [LARGE SCALE GENOMIC DNA]</scope>
    <source>
        <strain evidence="7 8">C5</strain>
    </source>
</reference>
<dbReference type="InterPro" id="IPR012318">
    <property type="entry name" value="HTH_CRP"/>
</dbReference>
<name>A0A2A6J3X6_9HYPH</name>
<gene>
    <name evidence="7" type="ORF">CO666_29340</name>
</gene>
<dbReference type="InterPro" id="IPR050397">
    <property type="entry name" value="Env_Response_Regulators"/>
</dbReference>
<sequence>MLTTSQAAERYRPEPNGINAGETRRLPPSTVLWVLPGQGIYREGERASSLYQVQSGAVRVYRIMRNGHRHILSFYGAGEWFGLQDGDIHDDFAEAICDSQIRSVPRAGGPMPPINLLDIALSSLAIANSRQLIVARQGALERVATFVQEMSARNGGANEFELMMSRTDVADYLGLTVESVARSFTKLRTRHIVQLFGHGQRYVHILDRNRLAALST</sequence>
<dbReference type="Gene3D" id="2.60.120.10">
    <property type="entry name" value="Jelly Rolls"/>
    <property type="match status" value="1"/>
</dbReference>
<accession>A0A2A6J3X6</accession>
<dbReference type="EMBL" id="NWSV01000032">
    <property type="protein sequence ID" value="PDT00711.1"/>
    <property type="molecule type" value="Genomic_DNA"/>
</dbReference>
<dbReference type="InterPro" id="IPR000595">
    <property type="entry name" value="cNMP-bd_dom"/>
</dbReference>
<dbReference type="InterPro" id="IPR036390">
    <property type="entry name" value="WH_DNA-bd_sf"/>
</dbReference>
<proteinExistence type="predicted"/>
<dbReference type="PROSITE" id="PS50042">
    <property type="entry name" value="CNMP_BINDING_3"/>
    <property type="match status" value="1"/>
</dbReference>
<evidence type="ECO:0000256" key="4">
    <source>
        <dbReference type="SAM" id="MobiDB-lite"/>
    </source>
</evidence>
<dbReference type="Gene3D" id="1.10.10.10">
    <property type="entry name" value="Winged helix-like DNA-binding domain superfamily/Winged helix DNA-binding domain"/>
    <property type="match status" value="1"/>
</dbReference>
<keyword evidence="1" id="KW-0805">Transcription regulation</keyword>
<feature type="domain" description="HTH crp-type" evidence="6">
    <location>
        <begin position="137"/>
        <end position="209"/>
    </location>
</feature>
<protein>
    <submittedName>
        <fullName evidence="7">cAMP-binding protein</fullName>
    </submittedName>
</protein>
<evidence type="ECO:0000256" key="2">
    <source>
        <dbReference type="ARBA" id="ARBA00023125"/>
    </source>
</evidence>
<evidence type="ECO:0000259" key="5">
    <source>
        <dbReference type="PROSITE" id="PS50042"/>
    </source>
</evidence>
<dbReference type="Pfam" id="PF13545">
    <property type="entry name" value="HTH_Crp_2"/>
    <property type="match status" value="1"/>
</dbReference>
<evidence type="ECO:0000259" key="6">
    <source>
        <dbReference type="PROSITE" id="PS51063"/>
    </source>
</evidence>
<evidence type="ECO:0000313" key="8">
    <source>
        <dbReference type="Proteomes" id="UP000220768"/>
    </source>
</evidence>
<dbReference type="PRINTS" id="PR00034">
    <property type="entry name" value="HTHCRP"/>
</dbReference>
<feature type="domain" description="Cyclic nucleotide-binding" evidence="5">
    <location>
        <begin position="36"/>
        <end position="82"/>
    </location>
</feature>
<dbReference type="GO" id="GO:0003677">
    <property type="term" value="F:DNA binding"/>
    <property type="evidence" value="ECO:0007669"/>
    <property type="project" value="UniProtKB-KW"/>
</dbReference>
<keyword evidence="8" id="KW-1185">Reference proteome</keyword>
<evidence type="ECO:0000256" key="3">
    <source>
        <dbReference type="ARBA" id="ARBA00023163"/>
    </source>
</evidence>
<comment type="caution">
    <text evidence="7">The sequence shown here is derived from an EMBL/GenBank/DDBJ whole genome shotgun (WGS) entry which is preliminary data.</text>
</comment>
<dbReference type="InterPro" id="IPR036388">
    <property type="entry name" value="WH-like_DNA-bd_sf"/>
</dbReference>
<dbReference type="PROSITE" id="PS51063">
    <property type="entry name" value="HTH_CRP_2"/>
    <property type="match status" value="1"/>
</dbReference>
<dbReference type="InterPro" id="IPR018490">
    <property type="entry name" value="cNMP-bd_dom_sf"/>
</dbReference>
<dbReference type="SUPFAM" id="SSF46785">
    <property type="entry name" value="Winged helix' DNA-binding domain"/>
    <property type="match status" value="1"/>
</dbReference>
<dbReference type="SUPFAM" id="SSF51206">
    <property type="entry name" value="cAMP-binding domain-like"/>
    <property type="match status" value="1"/>
</dbReference>
<dbReference type="SMART" id="SM00419">
    <property type="entry name" value="HTH_CRP"/>
    <property type="match status" value="1"/>
</dbReference>
<dbReference type="RefSeq" id="WP_097615528.1">
    <property type="nucleotide sequence ID" value="NZ_NWSV01000032.1"/>
</dbReference>
<keyword evidence="2" id="KW-0238">DNA-binding</keyword>
<dbReference type="Proteomes" id="UP000220768">
    <property type="component" value="Unassembled WGS sequence"/>
</dbReference>
<keyword evidence="3" id="KW-0804">Transcription</keyword>
<dbReference type="GO" id="GO:0005829">
    <property type="term" value="C:cytosol"/>
    <property type="evidence" value="ECO:0007669"/>
    <property type="project" value="TreeGrafter"/>
</dbReference>
<dbReference type="GO" id="GO:0003700">
    <property type="term" value="F:DNA-binding transcription factor activity"/>
    <property type="evidence" value="ECO:0007669"/>
    <property type="project" value="TreeGrafter"/>
</dbReference>
<evidence type="ECO:0000313" key="7">
    <source>
        <dbReference type="EMBL" id="PDT00711.1"/>
    </source>
</evidence>
<dbReference type="InterPro" id="IPR014710">
    <property type="entry name" value="RmlC-like_jellyroll"/>
</dbReference>
<feature type="region of interest" description="Disordered" evidence="4">
    <location>
        <begin position="1"/>
        <end position="23"/>
    </location>
</feature>
<dbReference type="CDD" id="cd00092">
    <property type="entry name" value="HTH_CRP"/>
    <property type="match status" value="1"/>
</dbReference>
<organism evidence="7 8">
    <name type="scientific">Rhizobium chutanense</name>
    <dbReference type="NCBI Taxonomy" id="2035448"/>
    <lineage>
        <taxon>Bacteria</taxon>
        <taxon>Pseudomonadati</taxon>
        <taxon>Pseudomonadota</taxon>
        <taxon>Alphaproteobacteria</taxon>
        <taxon>Hyphomicrobiales</taxon>
        <taxon>Rhizobiaceae</taxon>
        <taxon>Rhizobium/Agrobacterium group</taxon>
        <taxon>Rhizobium</taxon>
    </lineage>
</organism>
<dbReference type="PANTHER" id="PTHR24567">
    <property type="entry name" value="CRP FAMILY TRANSCRIPTIONAL REGULATORY PROTEIN"/>
    <property type="match status" value="1"/>
</dbReference>
<dbReference type="CDD" id="cd00038">
    <property type="entry name" value="CAP_ED"/>
    <property type="match status" value="1"/>
</dbReference>
<dbReference type="Pfam" id="PF00027">
    <property type="entry name" value="cNMP_binding"/>
    <property type="match status" value="1"/>
</dbReference>
<evidence type="ECO:0000256" key="1">
    <source>
        <dbReference type="ARBA" id="ARBA00023015"/>
    </source>
</evidence>
<dbReference type="AlphaFoldDB" id="A0A2A6J3X6"/>
<dbReference type="PANTHER" id="PTHR24567:SF75">
    <property type="entry name" value="FUMARATE AND NITRATE REDUCTION REGULATORY PROTEIN"/>
    <property type="match status" value="1"/>
</dbReference>